<accession>A0A8H5BKT5</accession>
<dbReference type="EMBL" id="JAACJJ010000016">
    <property type="protein sequence ID" value="KAF5324353.1"/>
    <property type="molecule type" value="Genomic_DNA"/>
</dbReference>
<feature type="compositionally biased region" description="Polar residues" evidence="1">
    <location>
        <begin position="1"/>
        <end position="12"/>
    </location>
</feature>
<evidence type="ECO:0000313" key="2">
    <source>
        <dbReference type="EMBL" id="KAF5324353.1"/>
    </source>
</evidence>
<dbReference type="PANTHER" id="PTHR12360:SF12">
    <property type="entry name" value="TRANSCRIPTIONAL REPRESSOR NF-X1"/>
    <property type="match status" value="1"/>
</dbReference>
<protein>
    <recommendedName>
        <fullName evidence="4">RING-type domain-containing protein</fullName>
    </recommendedName>
</protein>
<dbReference type="GO" id="GO:0000977">
    <property type="term" value="F:RNA polymerase II transcription regulatory region sequence-specific DNA binding"/>
    <property type="evidence" value="ECO:0007669"/>
    <property type="project" value="TreeGrafter"/>
</dbReference>
<evidence type="ECO:0000313" key="3">
    <source>
        <dbReference type="Proteomes" id="UP000567179"/>
    </source>
</evidence>
<organism evidence="2 3">
    <name type="scientific">Psilocybe cf. subviscida</name>
    <dbReference type="NCBI Taxonomy" id="2480587"/>
    <lineage>
        <taxon>Eukaryota</taxon>
        <taxon>Fungi</taxon>
        <taxon>Dikarya</taxon>
        <taxon>Basidiomycota</taxon>
        <taxon>Agaricomycotina</taxon>
        <taxon>Agaricomycetes</taxon>
        <taxon>Agaricomycetidae</taxon>
        <taxon>Agaricales</taxon>
        <taxon>Agaricineae</taxon>
        <taxon>Strophariaceae</taxon>
        <taxon>Psilocybe</taxon>
    </lineage>
</organism>
<evidence type="ECO:0008006" key="4">
    <source>
        <dbReference type="Google" id="ProtNLM"/>
    </source>
</evidence>
<dbReference type="OrthoDB" id="6512771at2759"/>
<keyword evidence="3" id="KW-1185">Reference proteome</keyword>
<dbReference type="PANTHER" id="PTHR12360">
    <property type="entry name" value="NUCLEAR TRANSCRIPTION FACTOR, X-BOX BINDING 1 NFX1"/>
    <property type="match status" value="1"/>
</dbReference>
<comment type="caution">
    <text evidence="2">The sequence shown here is derived from an EMBL/GenBank/DDBJ whole genome shotgun (WGS) entry which is preliminary data.</text>
</comment>
<feature type="region of interest" description="Disordered" evidence="1">
    <location>
        <begin position="1"/>
        <end position="126"/>
    </location>
</feature>
<name>A0A8H5BKT5_9AGAR</name>
<evidence type="ECO:0000256" key="1">
    <source>
        <dbReference type="SAM" id="MobiDB-lite"/>
    </source>
</evidence>
<dbReference type="GO" id="GO:0000981">
    <property type="term" value="F:DNA-binding transcription factor activity, RNA polymerase II-specific"/>
    <property type="evidence" value="ECO:0007669"/>
    <property type="project" value="TreeGrafter"/>
</dbReference>
<reference evidence="2 3" key="1">
    <citation type="journal article" date="2020" name="ISME J.">
        <title>Uncovering the hidden diversity of litter-decomposition mechanisms in mushroom-forming fungi.</title>
        <authorList>
            <person name="Floudas D."/>
            <person name="Bentzer J."/>
            <person name="Ahren D."/>
            <person name="Johansson T."/>
            <person name="Persson P."/>
            <person name="Tunlid A."/>
        </authorList>
    </citation>
    <scope>NUCLEOTIDE SEQUENCE [LARGE SCALE GENOMIC DNA]</scope>
    <source>
        <strain evidence="2 3">CBS 101986</strain>
    </source>
</reference>
<proteinExistence type="predicted"/>
<dbReference type="InterPro" id="IPR034078">
    <property type="entry name" value="NFX1_fam"/>
</dbReference>
<sequence length="574" mass="62909">MESQVAHPNTDTPAPGASSNPRHRRRPNRSAQPKDGETSLPPKPRQQRPKPAAAANDPGTSTAPSDTRRSRPRGNKPNPTAEGSAPRPRNPRAANFGAGLTQPKEETADAPHPQPKAKGRRLPQGDDLTSSLIRQMSTPPYPDCPICFSETRPEQAIWSCSPSIPIVTSSEAQVAQYCWTSFHIKCIRSWADKSVKEIAEAYRARGETDKKGDWRCPGCQAKREIVPSGYWCFCNSISEPKPFRLSTPHSCGNSCSRSLPASRVTVQNRTFSLSTAVYTPEARPYAICLAVSRARGPLIVESTSAPKSVTQESAVTAKCRNWRSVGAGKTRRRSFAAKGTRYNASWKASNRGLADMNLSIVVLIVAKSHVIRRLRNLPYAPVHRRKSPLVHVASPVSHHLPILMLRITHSQRARTAPTASQPKCHEGPCPPCHVEITRPCRCGATTKRLHCFQVHAADAAGAEEKEILCDKPCLAYRACGHHQCRRQCCPLASMALSAGKKGKRRAVAGLEEGIGEERGGLHECDLEFLRGADLPMWKDCIRATDSLWNENAVPLSLRTTTGRMRTPTNASFLP</sequence>
<gene>
    <name evidence="2" type="ORF">D9619_011330</name>
</gene>
<dbReference type="CDD" id="cd06008">
    <property type="entry name" value="NF-X1-zinc-finger"/>
    <property type="match status" value="1"/>
</dbReference>
<dbReference type="AlphaFoldDB" id="A0A8H5BKT5"/>
<dbReference type="GO" id="GO:0005634">
    <property type="term" value="C:nucleus"/>
    <property type="evidence" value="ECO:0007669"/>
    <property type="project" value="TreeGrafter"/>
</dbReference>
<dbReference type="Proteomes" id="UP000567179">
    <property type="component" value="Unassembled WGS sequence"/>
</dbReference>